<dbReference type="EMBL" id="LBQH01000012">
    <property type="protein sequence ID" value="KKP77752.1"/>
    <property type="molecule type" value="Genomic_DNA"/>
</dbReference>
<comment type="caution">
    <text evidence="2">The sequence shown here is derived from an EMBL/GenBank/DDBJ whole genome shotgun (WGS) entry which is preliminary data.</text>
</comment>
<evidence type="ECO:0000259" key="1">
    <source>
        <dbReference type="Pfam" id="PF11074"/>
    </source>
</evidence>
<sequence length="459" mass="53910">MLTKSDYITYLDSPLHLWGLKNNQYERKLSDFDKHLIKQGYEVETLAREYVKKYISKECEFQKIYQTDDLFARADIVVGEDIYEVKSETKISNEDKSDIAFQYYLAKTLGKVDHIYLLHLNKDYILGKKLNLQELFVVEDMTSFAKDKWNYTEATVAEALLVANRETPQGLSSCYNPHTCPSKSLCFPDALSEYSIYDISRISKKNIDALRELGIVDMRNIPSEFKIAQKQRLQIEATKKDTILINAQKIQNELETLEYPIYFLDYETYSWAVPQFEGHKPYQNVVFQFSLHVLKKRDGNLAHYEYISITKKDPMKDILATLKDVIGDSGSILVWNKTFEKGCNSEMARIYPEHEQFLLNMNRRIYDLGDIFKYQMYVDPKFKGSWSIKNVLPILAPDLSYHDMEIGKGDEAMVTWYRLAYDRQSQQDTQVTKKNLLKYCELDTYAMYRIYDYLVSKVF</sequence>
<gene>
    <name evidence="2" type="ORF">UR73_C0012G0011</name>
</gene>
<reference evidence="2 3" key="1">
    <citation type="journal article" date="2015" name="Nature">
        <title>rRNA introns, odd ribosomes, and small enigmatic genomes across a large radiation of phyla.</title>
        <authorList>
            <person name="Brown C.T."/>
            <person name="Hug L.A."/>
            <person name="Thomas B.C."/>
            <person name="Sharon I."/>
            <person name="Castelle C.J."/>
            <person name="Singh A."/>
            <person name="Wilkins M.J."/>
            <person name="Williams K.H."/>
            <person name="Banfield J.F."/>
        </authorList>
    </citation>
    <scope>NUCLEOTIDE SEQUENCE [LARGE SCALE GENOMIC DNA]</scope>
</reference>
<dbReference type="Proteomes" id="UP000034816">
    <property type="component" value="Unassembled WGS sequence"/>
</dbReference>
<accession>A0A0G0FE25</accession>
<proteinExistence type="predicted"/>
<evidence type="ECO:0000313" key="3">
    <source>
        <dbReference type="Proteomes" id="UP000034816"/>
    </source>
</evidence>
<dbReference type="AlphaFoldDB" id="A0A0G0FE25"/>
<protein>
    <recommendedName>
        <fullName evidence="1">DUF2779 domain-containing protein</fullName>
    </recommendedName>
</protein>
<feature type="domain" description="DUF2779" evidence="1">
    <location>
        <begin position="262"/>
        <end position="387"/>
    </location>
</feature>
<evidence type="ECO:0000313" key="2">
    <source>
        <dbReference type="EMBL" id="KKP77752.1"/>
    </source>
</evidence>
<name>A0A0G0FE25_9BACT</name>
<organism evidence="2 3">
    <name type="scientific">candidate division WS6 bacterium GW2011_GWF1_35_23</name>
    <dbReference type="NCBI Taxonomy" id="1619097"/>
    <lineage>
        <taxon>Bacteria</taxon>
        <taxon>Candidatus Dojkabacteria</taxon>
    </lineage>
</organism>
<dbReference type="InterPro" id="IPR021301">
    <property type="entry name" value="DUF2779"/>
</dbReference>
<dbReference type="Pfam" id="PF11074">
    <property type="entry name" value="DUF2779"/>
    <property type="match status" value="1"/>
</dbReference>